<dbReference type="InParanoid" id="A0A2G4YVD0"/>
<comment type="caution">
    <text evidence="2">The sequence shown here is derived from an EMBL/GenBank/DDBJ whole genome shotgun (WGS) entry which is preliminary data.</text>
</comment>
<reference evidence="2 3" key="1">
    <citation type="submission" date="2017-10" db="EMBL/GenBank/DDBJ databases">
        <title>Frigbacter circumglobatus gen. nov. sp. nov., isolated from sediment cultured in situ.</title>
        <authorList>
            <person name="Zhao Z."/>
        </authorList>
    </citation>
    <scope>NUCLEOTIDE SEQUENCE [LARGE SCALE GENOMIC DNA]</scope>
    <source>
        <strain evidence="2 3">ZYL</strain>
    </source>
</reference>
<name>A0A2G4YVD0_9PROT</name>
<dbReference type="AlphaFoldDB" id="A0A2G4YVD0"/>
<accession>A0A2G4YVD0</accession>
<gene>
    <name evidence="2" type="ORF">CRD36_06260</name>
</gene>
<evidence type="ECO:0000256" key="1">
    <source>
        <dbReference type="SAM" id="Phobius"/>
    </source>
</evidence>
<protein>
    <recommendedName>
        <fullName evidence="4">DUF4129 domain-containing protein</fullName>
    </recommendedName>
</protein>
<evidence type="ECO:0000313" key="2">
    <source>
        <dbReference type="EMBL" id="PHZ86265.1"/>
    </source>
</evidence>
<sequence>MGGGQIIRVISKFAALFLLFLAGLSLSHAEKKPLAPAQAVEEALRDSKIQTELPCITDRTTNPTCKDFVPEPPPEGLKSFLEAIVAFFKVAGPILKILFYAALILLLGYALYYLFDHFEWKDGAPRKKLKAVKKDIHRATTIAKPTPYTVPTLQDADQMAATGNFADAVHFLLLASLDAMQSKLRGLLNISATSREIIQNDILSPQDRDLLFPLVTQVERSLFAGEATEQTDYDLCRDKFLQLTEGRTL</sequence>
<proteinExistence type="predicted"/>
<keyword evidence="3" id="KW-1185">Reference proteome</keyword>
<dbReference type="Proteomes" id="UP000229730">
    <property type="component" value="Unassembled WGS sequence"/>
</dbReference>
<evidence type="ECO:0000313" key="3">
    <source>
        <dbReference type="Proteomes" id="UP000229730"/>
    </source>
</evidence>
<evidence type="ECO:0008006" key="4">
    <source>
        <dbReference type="Google" id="ProtNLM"/>
    </source>
</evidence>
<feature type="transmembrane region" description="Helical" evidence="1">
    <location>
        <begin position="97"/>
        <end position="115"/>
    </location>
</feature>
<organism evidence="2 3">
    <name type="scientific">Paremcibacter congregatus</name>
    <dbReference type="NCBI Taxonomy" id="2043170"/>
    <lineage>
        <taxon>Bacteria</taxon>
        <taxon>Pseudomonadati</taxon>
        <taxon>Pseudomonadota</taxon>
        <taxon>Alphaproteobacteria</taxon>
        <taxon>Emcibacterales</taxon>
        <taxon>Emcibacteraceae</taxon>
        <taxon>Paremcibacter</taxon>
    </lineage>
</organism>
<keyword evidence="1" id="KW-1133">Transmembrane helix</keyword>
<keyword evidence="1" id="KW-0472">Membrane</keyword>
<keyword evidence="1" id="KW-0812">Transmembrane</keyword>
<dbReference type="EMBL" id="PDEM01000009">
    <property type="protein sequence ID" value="PHZ86265.1"/>
    <property type="molecule type" value="Genomic_DNA"/>
</dbReference>